<dbReference type="InterPro" id="IPR013321">
    <property type="entry name" value="Arc_rbn_hlx_hlx"/>
</dbReference>
<name>A0AA96K0S7_9BACT</name>
<dbReference type="SUPFAM" id="SSF47598">
    <property type="entry name" value="Ribbon-helix-helix"/>
    <property type="match status" value="1"/>
</dbReference>
<reference evidence="1 2" key="1">
    <citation type="submission" date="2023-01" db="EMBL/GenBank/DDBJ databases">
        <title>Cultivation and genomic characterization of new, ubiquitous marine nitrite-oxidizing bacteria from the Nitrospirales.</title>
        <authorList>
            <person name="Mueller A.J."/>
            <person name="Daebeler A."/>
            <person name="Herbold C.W."/>
            <person name="Kirkegaard R.H."/>
            <person name="Daims H."/>
        </authorList>
    </citation>
    <scope>NUCLEOTIDE SEQUENCE [LARGE SCALE GENOMIC DNA]</scope>
    <source>
        <strain evidence="1 2">VA</strain>
    </source>
</reference>
<protein>
    <submittedName>
        <fullName evidence="1">Plasmid partition protein ParG</fullName>
    </submittedName>
</protein>
<dbReference type="GO" id="GO:0006355">
    <property type="term" value="P:regulation of DNA-templated transcription"/>
    <property type="evidence" value="ECO:0007669"/>
    <property type="project" value="InterPro"/>
</dbReference>
<dbReference type="Proteomes" id="UP001302719">
    <property type="component" value="Chromosome"/>
</dbReference>
<keyword evidence="2" id="KW-1185">Reference proteome</keyword>
<dbReference type="EMBL" id="CP116967">
    <property type="protein sequence ID" value="WNM59969.1"/>
    <property type="molecule type" value="Genomic_DNA"/>
</dbReference>
<organism evidence="1 2">
    <name type="scientific">Candidatus Nitrospira allomarina</name>
    <dbReference type="NCBI Taxonomy" id="3020900"/>
    <lineage>
        <taxon>Bacteria</taxon>
        <taxon>Pseudomonadati</taxon>
        <taxon>Nitrospirota</taxon>
        <taxon>Nitrospiria</taxon>
        <taxon>Nitrospirales</taxon>
        <taxon>Nitrospiraceae</taxon>
        <taxon>Nitrospira</taxon>
    </lineage>
</organism>
<dbReference type="InterPro" id="IPR010985">
    <property type="entry name" value="Ribbon_hlx_hlx"/>
</dbReference>
<dbReference type="Pfam" id="PF09274">
    <property type="entry name" value="ParG"/>
    <property type="match status" value="1"/>
</dbReference>
<evidence type="ECO:0000313" key="1">
    <source>
        <dbReference type="EMBL" id="WNM59969.1"/>
    </source>
</evidence>
<gene>
    <name evidence="1" type="ORF">PP769_09490</name>
</gene>
<dbReference type="KEGG" id="nall:PP769_09490"/>
<dbReference type="InterPro" id="IPR015354">
    <property type="entry name" value="DNA_partition_ParG"/>
</dbReference>
<dbReference type="AlphaFoldDB" id="A0AA96K0S7"/>
<proteinExistence type="predicted"/>
<dbReference type="RefSeq" id="WP_312646875.1">
    <property type="nucleotide sequence ID" value="NZ_CP116967.1"/>
</dbReference>
<dbReference type="Gene3D" id="1.10.1220.10">
    <property type="entry name" value="Met repressor-like"/>
    <property type="match status" value="1"/>
</dbReference>
<evidence type="ECO:0000313" key="2">
    <source>
        <dbReference type="Proteomes" id="UP001302719"/>
    </source>
</evidence>
<accession>A0AA96K0S7</accession>
<sequence>MGTSSKRSTVYFDENLHAALRLKAAHTHRSISDIVNDAVRAALAEDQEDLAAFQQRAGEPTLSYEELLNDLKAHGQL</sequence>